<keyword evidence="3" id="KW-1185">Reference proteome</keyword>
<keyword evidence="1" id="KW-0732">Signal</keyword>
<gene>
    <name evidence="2" type="ORF">CYMTET_47596</name>
</gene>
<evidence type="ECO:0008006" key="4">
    <source>
        <dbReference type="Google" id="ProtNLM"/>
    </source>
</evidence>
<organism evidence="2 3">
    <name type="scientific">Cymbomonas tetramitiformis</name>
    <dbReference type="NCBI Taxonomy" id="36881"/>
    <lineage>
        <taxon>Eukaryota</taxon>
        <taxon>Viridiplantae</taxon>
        <taxon>Chlorophyta</taxon>
        <taxon>Pyramimonadophyceae</taxon>
        <taxon>Pyramimonadales</taxon>
        <taxon>Pyramimonadaceae</taxon>
        <taxon>Cymbomonas</taxon>
    </lineage>
</organism>
<evidence type="ECO:0000313" key="3">
    <source>
        <dbReference type="Proteomes" id="UP001190700"/>
    </source>
</evidence>
<proteinExistence type="predicted"/>
<accession>A0AAE0BU06</accession>
<feature type="chain" id="PRO_5042231793" description="Secreted protein" evidence="1">
    <location>
        <begin position="18"/>
        <end position="93"/>
    </location>
</feature>
<sequence length="93" mass="10005">MWRTLGIVLVVAPGVRDFLERCAIGDDNLLPEHLDQLCNGNTTEQGRQSPKTCVIVHDPGFGINVGGEEDGGEELVLDYLTAHGDGLDEEACV</sequence>
<comment type="caution">
    <text evidence="2">The sequence shown here is derived from an EMBL/GenBank/DDBJ whole genome shotgun (WGS) entry which is preliminary data.</text>
</comment>
<evidence type="ECO:0000256" key="1">
    <source>
        <dbReference type="SAM" id="SignalP"/>
    </source>
</evidence>
<evidence type="ECO:0000313" key="2">
    <source>
        <dbReference type="EMBL" id="KAK3242747.1"/>
    </source>
</evidence>
<feature type="signal peptide" evidence="1">
    <location>
        <begin position="1"/>
        <end position="17"/>
    </location>
</feature>
<name>A0AAE0BU06_9CHLO</name>
<dbReference type="Proteomes" id="UP001190700">
    <property type="component" value="Unassembled WGS sequence"/>
</dbReference>
<dbReference type="AlphaFoldDB" id="A0AAE0BU06"/>
<reference evidence="2 3" key="1">
    <citation type="journal article" date="2015" name="Genome Biol. Evol.">
        <title>Comparative Genomics of a Bacterivorous Green Alga Reveals Evolutionary Causalities and Consequences of Phago-Mixotrophic Mode of Nutrition.</title>
        <authorList>
            <person name="Burns J.A."/>
            <person name="Paasch A."/>
            <person name="Narechania A."/>
            <person name="Kim E."/>
        </authorList>
    </citation>
    <scope>NUCLEOTIDE SEQUENCE [LARGE SCALE GENOMIC DNA]</scope>
    <source>
        <strain evidence="2 3">PLY_AMNH</strain>
    </source>
</reference>
<protein>
    <recommendedName>
        <fullName evidence="4">Secreted protein</fullName>
    </recommendedName>
</protein>
<dbReference type="EMBL" id="LGRX02033126">
    <property type="protein sequence ID" value="KAK3242747.1"/>
    <property type="molecule type" value="Genomic_DNA"/>
</dbReference>